<dbReference type="STRING" id="1895771.BGO89_07655"/>
<dbReference type="CDD" id="cd07814">
    <property type="entry name" value="SRPBCC_CalC_Aha1-like"/>
    <property type="match status" value="1"/>
</dbReference>
<dbReference type="SUPFAM" id="SSF55961">
    <property type="entry name" value="Bet v1-like"/>
    <property type="match status" value="1"/>
</dbReference>
<dbReference type="Pfam" id="PF08327">
    <property type="entry name" value="AHSA1"/>
    <property type="match status" value="1"/>
</dbReference>
<dbReference type="Proteomes" id="UP000184233">
    <property type="component" value="Unassembled WGS sequence"/>
</dbReference>
<proteinExistence type="inferred from homology"/>
<evidence type="ECO:0000313" key="4">
    <source>
        <dbReference type="Proteomes" id="UP000184233"/>
    </source>
</evidence>
<feature type="domain" description="Activator of Hsp90 ATPase homologue 1/2-like C-terminal" evidence="2">
    <location>
        <begin position="17"/>
        <end position="163"/>
    </location>
</feature>
<name>A0A1M3KZC2_9BACT</name>
<comment type="caution">
    <text evidence="3">The sequence shown here is derived from an EMBL/GenBank/DDBJ whole genome shotgun (WGS) entry which is preliminary data.</text>
</comment>
<comment type="similarity">
    <text evidence="1">Belongs to the AHA1 family.</text>
</comment>
<gene>
    <name evidence="3" type="ORF">BGO89_07655</name>
</gene>
<organism evidence="3 4">
    <name type="scientific">Candidatus Kapaibacterium thiocyanatum</name>
    <dbReference type="NCBI Taxonomy" id="1895771"/>
    <lineage>
        <taxon>Bacteria</taxon>
        <taxon>Pseudomonadati</taxon>
        <taxon>Candidatus Kapaibacteriota</taxon>
        <taxon>Candidatus Kapaibacteriia</taxon>
        <taxon>Candidatus Kapaibacteriales</taxon>
        <taxon>Candidatus Kapaibacteriaceae</taxon>
        <taxon>Candidatus Kapaibacterium</taxon>
    </lineage>
</organism>
<sequence>MSVDTMNEEFVISRTFDAPRDIVFRAFSEAERLARWWGPKGFDLTVLKLEFRPGGTFHYRMDGNDLTMWGRFTYREIAAPELLTFIVSFSDEHGGVTRHPLSDTWPLETLNTIHFLEHDGQTTLTIRSIPVNATDEERATFKEGHESMKHGFGGTMDQLEDYLAEG</sequence>
<evidence type="ECO:0000313" key="3">
    <source>
        <dbReference type="EMBL" id="OJX57836.1"/>
    </source>
</evidence>
<accession>A0A1M3KZC2</accession>
<reference evidence="3 4" key="1">
    <citation type="submission" date="2016-09" db="EMBL/GenBank/DDBJ databases">
        <title>Genome-resolved meta-omics ties microbial dynamics to process performance in biotechnology for thiocyanate degradation.</title>
        <authorList>
            <person name="Kantor R.S."/>
            <person name="Huddy R.J."/>
            <person name="Iyer R."/>
            <person name="Thomas B.C."/>
            <person name="Brown C.T."/>
            <person name="Anantharaman K."/>
            <person name="Tringe S."/>
            <person name="Hettich R.L."/>
            <person name="Harrison S.T."/>
            <person name="Banfield J.F."/>
        </authorList>
    </citation>
    <scope>NUCLEOTIDE SEQUENCE [LARGE SCALE GENOMIC DNA]</scope>
    <source>
        <strain evidence="3">59-99</strain>
    </source>
</reference>
<dbReference type="Gene3D" id="3.30.530.20">
    <property type="match status" value="1"/>
</dbReference>
<evidence type="ECO:0000256" key="1">
    <source>
        <dbReference type="ARBA" id="ARBA00006817"/>
    </source>
</evidence>
<evidence type="ECO:0000259" key="2">
    <source>
        <dbReference type="Pfam" id="PF08327"/>
    </source>
</evidence>
<dbReference type="AlphaFoldDB" id="A0A1M3KZC2"/>
<dbReference type="EMBL" id="MKVH01000021">
    <property type="protein sequence ID" value="OJX57836.1"/>
    <property type="molecule type" value="Genomic_DNA"/>
</dbReference>
<dbReference type="InterPro" id="IPR023393">
    <property type="entry name" value="START-like_dom_sf"/>
</dbReference>
<dbReference type="InterPro" id="IPR013538">
    <property type="entry name" value="ASHA1/2-like_C"/>
</dbReference>
<protein>
    <submittedName>
        <fullName evidence="3">Polyketide cyclase</fullName>
    </submittedName>
</protein>